<evidence type="ECO:0000259" key="11">
    <source>
        <dbReference type="PROSITE" id="PS51140"/>
    </source>
</evidence>
<evidence type="ECO:0000313" key="12">
    <source>
        <dbReference type="EMBL" id="JAS57493.1"/>
    </source>
</evidence>
<evidence type="ECO:0000256" key="4">
    <source>
        <dbReference type="ARBA" id="ARBA00022824"/>
    </source>
</evidence>
<evidence type="ECO:0000256" key="1">
    <source>
        <dbReference type="ARBA" id="ARBA00004406"/>
    </source>
</evidence>
<name>A0A1B6G5A6_9HEMI</name>
<keyword evidence="5 10" id="KW-0472">Membrane</keyword>
<dbReference type="EMBL" id="GECZ01012276">
    <property type="protein sequence ID" value="JAS57493.1"/>
    <property type="molecule type" value="Transcribed_RNA"/>
</dbReference>
<feature type="compositionally biased region" description="Low complexity" evidence="9">
    <location>
        <begin position="342"/>
        <end position="357"/>
    </location>
</feature>
<keyword evidence="3" id="KW-0551">Lipid droplet</keyword>
<dbReference type="GO" id="GO:0005789">
    <property type="term" value="C:endoplasmic reticulum membrane"/>
    <property type="evidence" value="ECO:0007669"/>
    <property type="project" value="UniProtKB-SubCell"/>
</dbReference>
<feature type="transmembrane region" description="Helical" evidence="10">
    <location>
        <begin position="21"/>
        <end position="47"/>
    </location>
</feature>
<dbReference type="PANTHER" id="PTHR15486">
    <property type="entry name" value="ANCIENT UBIQUITOUS PROTEIN"/>
    <property type="match status" value="1"/>
</dbReference>
<dbReference type="CDD" id="cd14420">
    <property type="entry name" value="CUE_AUP1"/>
    <property type="match status" value="1"/>
</dbReference>
<comment type="similarity">
    <text evidence="6">Belongs to the AUP1 family.</text>
</comment>
<dbReference type="InterPro" id="IPR003892">
    <property type="entry name" value="CUE"/>
</dbReference>
<dbReference type="GO" id="GO:0036503">
    <property type="term" value="P:ERAD pathway"/>
    <property type="evidence" value="ECO:0007669"/>
    <property type="project" value="InterPro"/>
</dbReference>
<keyword evidence="4" id="KW-0256">Endoplasmic reticulum</keyword>
<accession>A0A1B6G5A6</accession>
<dbReference type="Pfam" id="PF02845">
    <property type="entry name" value="CUE"/>
    <property type="match status" value="1"/>
</dbReference>
<keyword evidence="10" id="KW-1133">Transmembrane helix</keyword>
<evidence type="ECO:0000256" key="7">
    <source>
        <dbReference type="ARBA" id="ARBA00035685"/>
    </source>
</evidence>
<sequence>MASPEIKDLFFKTRFVSGWHLLGVVIYSPVGLVLALLRVFISLQAYLLALLLLVPELSFIRGLVLRLIGLVLGIFVIEENPSQRDKSVKVLVANHVTVLDHIPVHLVTGCFSPSVWDVWPLCLKVFEGSQDKHTFGTNLRSHLSSCTAPLLLQPEETPTNGRVGLLRFSPWCATVAPTVQPVCLQPWRPLEITTSTVSATFSTDLFWFLFSPVTVFRIRYLPVVKRQEGESDEDMADRIAQSIAKELGLVSTKFTAKDKLEYKKRYLVELSRSSITHSSQSAPRINYEIQRMASQVAEVLPYVPYDAIIRDLSRTRSVDLTISNVLEGAVRFTPLPPEQRASTSSSNRTQMSSTVSSEASCSFPRSAQDRMMTFVERKARLIEAARQRYMEKHGLVDKQ</sequence>
<protein>
    <recommendedName>
        <fullName evidence="7">Lipid droplet-regulating VLDL assembly factor AUP1</fullName>
    </recommendedName>
    <alternativeName>
        <fullName evidence="8">Ancient ubiquitous protein 1</fullName>
    </alternativeName>
</protein>
<dbReference type="GO" id="GO:0043130">
    <property type="term" value="F:ubiquitin binding"/>
    <property type="evidence" value="ECO:0007669"/>
    <property type="project" value="InterPro"/>
</dbReference>
<dbReference type="SMART" id="SM00546">
    <property type="entry name" value="CUE"/>
    <property type="match status" value="1"/>
</dbReference>
<dbReference type="InterPro" id="IPR048056">
    <property type="entry name" value="AUP1_CUE"/>
</dbReference>
<gene>
    <name evidence="12" type="ORF">g.16979</name>
</gene>
<feature type="region of interest" description="Disordered" evidence="9">
    <location>
        <begin position="335"/>
        <end position="362"/>
    </location>
</feature>
<keyword evidence="10" id="KW-0812">Transmembrane</keyword>
<evidence type="ECO:0000256" key="8">
    <source>
        <dbReference type="ARBA" id="ARBA00035713"/>
    </source>
</evidence>
<dbReference type="GO" id="GO:0005811">
    <property type="term" value="C:lipid droplet"/>
    <property type="evidence" value="ECO:0007669"/>
    <property type="project" value="UniProtKB-SubCell"/>
</dbReference>
<evidence type="ECO:0000256" key="5">
    <source>
        <dbReference type="ARBA" id="ARBA00023136"/>
    </source>
</evidence>
<comment type="subcellular location">
    <subcellularLocation>
        <location evidence="1">Endoplasmic reticulum membrane</location>
        <topology evidence="1">Peripheral membrane protein</topology>
    </subcellularLocation>
    <subcellularLocation>
        <location evidence="2">Lipid droplet</location>
    </subcellularLocation>
</comment>
<reference evidence="12" key="1">
    <citation type="submission" date="2015-11" db="EMBL/GenBank/DDBJ databases">
        <title>De novo transcriptome assembly of four potential Pierce s Disease insect vectors from Arizona vineyards.</title>
        <authorList>
            <person name="Tassone E.E."/>
        </authorList>
    </citation>
    <scope>NUCLEOTIDE SEQUENCE</scope>
</reference>
<dbReference type="PROSITE" id="PS51140">
    <property type="entry name" value="CUE"/>
    <property type="match status" value="1"/>
</dbReference>
<evidence type="ECO:0000256" key="6">
    <source>
        <dbReference type="ARBA" id="ARBA00035634"/>
    </source>
</evidence>
<organism evidence="12">
    <name type="scientific">Cuerna arida</name>
    <dbReference type="NCBI Taxonomy" id="1464854"/>
    <lineage>
        <taxon>Eukaryota</taxon>
        <taxon>Metazoa</taxon>
        <taxon>Ecdysozoa</taxon>
        <taxon>Arthropoda</taxon>
        <taxon>Hexapoda</taxon>
        <taxon>Insecta</taxon>
        <taxon>Pterygota</taxon>
        <taxon>Neoptera</taxon>
        <taxon>Paraneoptera</taxon>
        <taxon>Hemiptera</taxon>
        <taxon>Auchenorrhyncha</taxon>
        <taxon>Membracoidea</taxon>
        <taxon>Cicadellidae</taxon>
        <taxon>Cicadellinae</taxon>
        <taxon>Proconiini</taxon>
        <taxon>Cuerna</taxon>
    </lineage>
</organism>
<proteinExistence type="inferred from homology"/>
<evidence type="ECO:0000256" key="2">
    <source>
        <dbReference type="ARBA" id="ARBA00004502"/>
    </source>
</evidence>
<feature type="domain" description="CUE" evidence="11">
    <location>
        <begin position="288"/>
        <end position="330"/>
    </location>
</feature>
<evidence type="ECO:0000256" key="9">
    <source>
        <dbReference type="SAM" id="MobiDB-lite"/>
    </source>
</evidence>
<dbReference type="PANTHER" id="PTHR15486:SF96">
    <property type="entry name" value="LIPID DROPLET-REGULATING VLDL ASSEMBLY FACTOR AUP1"/>
    <property type="match status" value="1"/>
</dbReference>
<evidence type="ECO:0000256" key="10">
    <source>
        <dbReference type="SAM" id="Phobius"/>
    </source>
</evidence>
<dbReference type="AlphaFoldDB" id="A0A1B6G5A6"/>
<evidence type="ECO:0000256" key="3">
    <source>
        <dbReference type="ARBA" id="ARBA00022677"/>
    </source>
</evidence>
<dbReference type="Gene3D" id="1.10.8.10">
    <property type="entry name" value="DNA helicase RuvA subunit, C-terminal domain"/>
    <property type="match status" value="1"/>
</dbReference>